<feature type="compositionally biased region" description="Low complexity" evidence="2">
    <location>
        <begin position="201"/>
        <end position="219"/>
    </location>
</feature>
<feature type="region of interest" description="Disordered" evidence="2">
    <location>
        <begin position="201"/>
        <end position="227"/>
    </location>
</feature>
<dbReference type="EnsemblMetazoa" id="XM_011404566.2">
    <property type="protein sequence ID" value="XP_011402868.1"/>
    <property type="gene ID" value="LOC105312151"/>
</dbReference>
<keyword evidence="1" id="KW-0175">Coiled coil</keyword>
<feature type="region of interest" description="Disordered" evidence="2">
    <location>
        <begin position="390"/>
        <end position="415"/>
    </location>
</feature>
<dbReference type="Proteomes" id="UP000007879">
    <property type="component" value="Unassembled WGS sequence"/>
</dbReference>
<feature type="coiled-coil region" evidence="1">
    <location>
        <begin position="134"/>
        <end position="181"/>
    </location>
</feature>
<evidence type="ECO:0000256" key="1">
    <source>
        <dbReference type="SAM" id="Coils"/>
    </source>
</evidence>
<proteinExistence type="predicted"/>
<sequence length="498" mass="54863">MNIRNFWREVTNSGSRDLVAPFSPVDPCVPLPFFSVLVLDMSASSPVTDPIPHSVAETLQVTTSDATDPVPVTDHVSVTDPISVTQPVPASSIPSVGASISVPDNGSAASALANDRSSSALLSLASSCSLTEILNAQQQALEQFQCQLQLAQQTEAINQRLDAIERTLNSLIQQKAQEEAAKNAAVVAAAAAAAVTPITPSQLRPSQQLQLPSSSPPGSDSKKKLPRELCSKVRSTYNSLSLNFKIDERFLSPANQHVTDALIDQVYTDSGGIYNVKDIKRAVHRYYESRRRIGIEELPDRQEKAAEQKKRRKYRARQQRSYDRRKKFVRESEAKYWHYVNPACMTEESDAEDGDTGGDKIITHRLIWRSEFLNMFLNKLDVRYERARKPGPGVSANARRERIEGQPSTSQPPVGLPSWMLDQDYHQVTGISVSLTPTASQTQLIVTTPLHDAALVETSTVSDEVSYSSLIDMQEVKDDSSDFELPDHVVADATSFTQ</sequence>
<dbReference type="AlphaFoldDB" id="A0A1X7VAB3"/>
<reference evidence="3" key="2">
    <citation type="submission" date="2017-05" db="UniProtKB">
        <authorList>
            <consortium name="EnsemblMetazoa"/>
        </authorList>
    </citation>
    <scope>IDENTIFICATION</scope>
</reference>
<feature type="region of interest" description="Disordered" evidence="2">
    <location>
        <begin position="303"/>
        <end position="322"/>
    </location>
</feature>
<dbReference type="EnsemblMetazoa" id="Aqu2.1.36457_001">
    <property type="protein sequence ID" value="Aqu2.1.36457_001"/>
    <property type="gene ID" value="Aqu2.1.36457"/>
</dbReference>
<feature type="compositionally biased region" description="Basic residues" evidence="2">
    <location>
        <begin position="309"/>
        <end position="322"/>
    </location>
</feature>
<dbReference type="InterPro" id="IPR028101">
    <property type="entry name" value="DUF4616"/>
</dbReference>
<dbReference type="PANTHER" id="PTHR14375:SF2">
    <property type="entry name" value="SIMILAR TO RIKEN CDNA 4931414P19"/>
    <property type="match status" value="1"/>
</dbReference>
<evidence type="ECO:0000313" key="4">
    <source>
        <dbReference type="Proteomes" id="UP000007879"/>
    </source>
</evidence>
<keyword evidence="4" id="KW-1185">Reference proteome</keyword>
<gene>
    <name evidence="3" type="primary">105312151</name>
</gene>
<organism evidence="3">
    <name type="scientific">Amphimedon queenslandica</name>
    <name type="common">Sponge</name>
    <dbReference type="NCBI Taxonomy" id="400682"/>
    <lineage>
        <taxon>Eukaryota</taxon>
        <taxon>Metazoa</taxon>
        <taxon>Porifera</taxon>
        <taxon>Demospongiae</taxon>
        <taxon>Heteroscleromorpha</taxon>
        <taxon>Haplosclerida</taxon>
        <taxon>Niphatidae</taxon>
        <taxon>Amphimedon</taxon>
    </lineage>
</organism>
<dbReference type="OrthoDB" id="5989533at2759"/>
<accession>A0A1X7VAB3</accession>
<protein>
    <submittedName>
        <fullName evidence="3">Uncharacterized protein</fullName>
    </submittedName>
</protein>
<evidence type="ECO:0000256" key="2">
    <source>
        <dbReference type="SAM" id="MobiDB-lite"/>
    </source>
</evidence>
<dbReference type="KEGG" id="aqu:105312151"/>
<name>A0A1X7VAB3_AMPQE</name>
<reference evidence="4" key="1">
    <citation type="journal article" date="2010" name="Nature">
        <title>The Amphimedon queenslandica genome and the evolution of animal complexity.</title>
        <authorList>
            <person name="Srivastava M."/>
            <person name="Simakov O."/>
            <person name="Chapman J."/>
            <person name="Fahey B."/>
            <person name="Gauthier M.E."/>
            <person name="Mitros T."/>
            <person name="Richards G.S."/>
            <person name="Conaco C."/>
            <person name="Dacre M."/>
            <person name="Hellsten U."/>
            <person name="Larroux C."/>
            <person name="Putnam N.H."/>
            <person name="Stanke M."/>
            <person name="Adamska M."/>
            <person name="Darling A."/>
            <person name="Degnan S.M."/>
            <person name="Oakley T.H."/>
            <person name="Plachetzki D.C."/>
            <person name="Zhai Y."/>
            <person name="Adamski M."/>
            <person name="Calcino A."/>
            <person name="Cummins S.F."/>
            <person name="Goodstein D.M."/>
            <person name="Harris C."/>
            <person name="Jackson D.J."/>
            <person name="Leys S.P."/>
            <person name="Shu S."/>
            <person name="Woodcroft B.J."/>
            <person name="Vervoort M."/>
            <person name="Kosik K.S."/>
            <person name="Manning G."/>
            <person name="Degnan B.M."/>
            <person name="Rokhsar D.S."/>
        </authorList>
    </citation>
    <scope>NUCLEOTIDE SEQUENCE [LARGE SCALE GENOMIC DNA]</scope>
</reference>
<dbReference type="PANTHER" id="PTHR14375">
    <property type="entry name" value="SIMILAR TO RIKEN CDNA 4931414P19"/>
    <property type="match status" value="1"/>
</dbReference>
<evidence type="ECO:0000313" key="3">
    <source>
        <dbReference type="EnsemblMetazoa" id="Aqu2.1.36457_001"/>
    </source>
</evidence>
<dbReference type="InParanoid" id="A0A1X7VAB3"/>